<evidence type="ECO:0000259" key="7">
    <source>
        <dbReference type="PROSITE" id="PS50075"/>
    </source>
</evidence>
<feature type="domain" description="Carrier" evidence="7">
    <location>
        <begin position="1471"/>
        <end position="1547"/>
    </location>
</feature>
<evidence type="ECO:0000256" key="1">
    <source>
        <dbReference type="ARBA" id="ARBA00001957"/>
    </source>
</evidence>
<evidence type="ECO:0000256" key="2">
    <source>
        <dbReference type="ARBA" id="ARBA00022450"/>
    </source>
</evidence>
<feature type="region of interest" description="Disordered" evidence="6">
    <location>
        <begin position="3630"/>
        <end position="3666"/>
    </location>
</feature>
<dbReference type="Gene3D" id="3.40.50.150">
    <property type="entry name" value="Vaccinia Virus protein VP39"/>
    <property type="match status" value="1"/>
</dbReference>
<evidence type="ECO:0000256" key="6">
    <source>
        <dbReference type="SAM" id="MobiDB-lite"/>
    </source>
</evidence>
<dbReference type="InterPro" id="IPR025110">
    <property type="entry name" value="AMP-bd_C"/>
</dbReference>
<dbReference type="EC" id="6.1.1.13" evidence="8"/>
<evidence type="ECO:0000256" key="3">
    <source>
        <dbReference type="ARBA" id="ARBA00022553"/>
    </source>
</evidence>
<dbReference type="InterPro" id="IPR042099">
    <property type="entry name" value="ANL_N_sf"/>
</dbReference>
<dbReference type="Gene3D" id="1.10.1200.10">
    <property type="entry name" value="ACP-like"/>
    <property type="match status" value="3"/>
</dbReference>
<dbReference type="SUPFAM" id="SSF52777">
    <property type="entry name" value="CoA-dependent acyltransferases"/>
    <property type="match status" value="6"/>
</dbReference>
<dbReference type="Pfam" id="PF13193">
    <property type="entry name" value="AMP-binding_C"/>
    <property type="match status" value="1"/>
</dbReference>
<dbReference type="NCBIfam" id="NF003417">
    <property type="entry name" value="PRK04813.1"/>
    <property type="match status" value="4"/>
</dbReference>
<name>A0ABU6MAA1_9ACTN</name>
<accession>A0ABU6MAA1</accession>
<dbReference type="Gene3D" id="3.40.50.12780">
    <property type="entry name" value="N-terminal domain of ligase-like"/>
    <property type="match status" value="3"/>
</dbReference>
<feature type="coiled-coil region" evidence="5">
    <location>
        <begin position="164"/>
        <end position="191"/>
    </location>
</feature>
<dbReference type="Pfam" id="PF08242">
    <property type="entry name" value="Methyltransf_12"/>
    <property type="match status" value="1"/>
</dbReference>
<dbReference type="SUPFAM" id="SSF47336">
    <property type="entry name" value="ACP-like"/>
    <property type="match status" value="3"/>
</dbReference>
<feature type="compositionally biased region" description="Low complexity" evidence="6">
    <location>
        <begin position="1550"/>
        <end position="1574"/>
    </location>
</feature>
<dbReference type="Pfam" id="PF00501">
    <property type="entry name" value="AMP-binding"/>
    <property type="match status" value="3"/>
</dbReference>
<dbReference type="InterPro" id="IPR029063">
    <property type="entry name" value="SAM-dependent_MTases_sf"/>
</dbReference>
<feature type="compositionally biased region" description="Basic and acidic residues" evidence="6">
    <location>
        <begin position="3630"/>
        <end position="3641"/>
    </location>
</feature>
<dbReference type="CDD" id="cd05930">
    <property type="entry name" value="A_NRPS"/>
    <property type="match status" value="1"/>
</dbReference>
<dbReference type="EMBL" id="JAYXNZ010000002">
    <property type="protein sequence ID" value="MEC7057757.1"/>
    <property type="molecule type" value="Genomic_DNA"/>
</dbReference>
<keyword evidence="2" id="KW-0596">Phosphopantetheine</keyword>
<dbReference type="SMART" id="SM01294">
    <property type="entry name" value="PKS_PP_betabranch"/>
    <property type="match status" value="1"/>
</dbReference>
<dbReference type="InterPro" id="IPR020845">
    <property type="entry name" value="AMP-binding_CS"/>
</dbReference>
<dbReference type="SUPFAM" id="SSF56801">
    <property type="entry name" value="Acetyl-CoA synthetase-like"/>
    <property type="match status" value="3"/>
</dbReference>
<dbReference type="CDD" id="cd19531">
    <property type="entry name" value="LCL_NRPS-like"/>
    <property type="match status" value="2"/>
</dbReference>
<dbReference type="InterPro" id="IPR036736">
    <property type="entry name" value="ACP-like_sf"/>
</dbReference>
<keyword evidence="4" id="KW-0677">Repeat</keyword>
<reference evidence="8 9" key="1">
    <citation type="submission" date="2024-01" db="EMBL/GenBank/DDBJ databases">
        <title>Genome analysis.</title>
        <authorList>
            <person name="Zhang K."/>
        </authorList>
    </citation>
    <scope>NUCLEOTIDE SEQUENCE [LARGE SCALE GENOMIC DNA]</scope>
    <source>
        <strain evidence="8 9">CGMCC 4.1753</strain>
    </source>
</reference>
<dbReference type="InterPro" id="IPR045851">
    <property type="entry name" value="AMP-bd_C_sf"/>
</dbReference>
<feature type="region of interest" description="Disordered" evidence="6">
    <location>
        <begin position="1546"/>
        <end position="1574"/>
    </location>
</feature>
<dbReference type="CDD" id="cd02440">
    <property type="entry name" value="AdoMet_MTases"/>
    <property type="match status" value="1"/>
</dbReference>
<dbReference type="PROSITE" id="PS50075">
    <property type="entry name" value="CARRIER"/>
    <property type="match status" value="2"/>
</dbReference>
<dbReference type="PANTHER" id="PTHR45527">
    <property type="entry name" value="NONRIBOSOMAL PEPTIDE SYNTHETASE"/>
    <property type="match status" value="1"/>
</dbReference>
<dbReference type="InterPro" id="IPR044894">
    <property type="entry name" value="TubC_N_sf"/>
</dbReference>
<dbReference type="PANTHER" id="PTHR45527:SF1">
    <property type="entry name" value="FATTY ACID SYNTHASE"/>
    <property type="match status" value="1"/>
</dbReference>
<comment type="caution">
    <text evidence="8">The sequence shown here is derived from an EMBL/GenBank/DDBJ whole genome shotgun (WGS) entry which is preliminary data.</text>
</comment>
<keyword evidence="9" id="KW-1185">Reference proteome</keyword>
<sequence length="3666" mass="394437">MAVAQGNAPQDAPLTFLREAASRGVRFFLGDGRLRSTGAEVLTPEERAYVRENKAQIIAALLPRTQAIPAADGGQDAASADLAPVPPSHQQERLWLLHEIAERSEAYNSVSVLAVRGPFDPDRFAEALRGVVADNDALRTVFRTRGDAVHQELLDDGPWIDRCSADTAEEAERLARKLEQAESDHQFDLRNDVPVRCRIVTGPEGLHHIVLNIHHIACDGWSISLILDRLAAYYEDPRPGPGSPVRPDRAYRDYARWQRATLTGDVLDSLVDQWERRLAGAPLRHALPTDFTPDPAAHRRADVVRRSLDTEAYAAFRKVCLADDATEFAGLHALLGILLARISGQEETVVGSPIANREQRDIHGTIGFFVNMISVRGAVPAGATFREVLAVKKDETEFGYTFQQAPFEKVVERLVEGREEHTTPVFQIVLVLQNNRVTRPVFGGAVTEELPEAHRNSRFDLEIFVHGDGRTREIEWVYHDGLFERATIERWADWFAALLSEAAEHPDRPVAGLTALDSGAPAALENRPAPDAGTPSRPATPACNGGPVALDVLRRIAAVAAAEPDRIAVSDGHRQDTYAELLDEGRRTGAALLARHGRDAVYALAMDRSLELVHAVVGILSIGATYVVVDRDDAAPRRASVLETSRPACLLVAEDLPDLSAEAAAHGIDVVDVRTLAAPDGPLPGLAEVPADHDLYHVFTSGSTGRPKGVRVTYGNLAAYLGGVVPRLGLRARAGHAWHSSPATDFGNTVLFGALASGGRLEIATRDDVLDGAAMRTFLRERAVDVLKITPSHLEALLETHPIAELLPRTTLVLGGEAASRALVRTLRSVPSDVRVFNHYGPSETTVGVFVADFADRDERVFAIGRPLPGIEFTVEDEHGRQVPFGTAGELVLRGPQVAAGYLGRPLDGTGPFFTDGTTRGYRTGDQVRLRNDGQVVFLGRRDGQVKIRGHRVELGEIKAALEFAPDVARGEVLVTGGPDEPRSLVGFVQRARTATAGDRPGEPGDGTATVDQWREFYDYAYSERVTGDIEFNTSGWISSYTGERIPEAQMRAWLDSTLSRITALGPVSVLEIGCGLGIIAYPLSRSVRSYLACDFSSSIIEANRANAQSVDTGDLSFFTCEAAEIDRYADRVRTAGVDTVIINSVVQYFPDAAYLESVLDKVLAIDTVRHVFVGDVRNTDLLDEFSLSLVDARDAALPEPRPAIERLRLARSHSDATGELLLSDLYWEEYARTRTDVAGVSVLPRVSRHSSELLDFRYDVVLTKDAPLLARPAAGPAVREGGPADLDRLRAELAAGTLDMAVLRGVRNDRTAAHCENLHAIASGVGAAAARPAAPSAGRSEMDAILAAAAADGLHASAHYARDEHGRLSRLDVALFREGASGLADSRHLGTRHDTTARVRPLVHTPPADPHGRAWTDRVASALTDVLPRHMCPDRIVEVPAFPLNKTGKIDQRALLALVPRRAGNDALGDLADDDERRLAEILRGLLDPGTPIDRESDFFAIGGHSLLATKYVHAVNQAFGVDLRVKAVFDRPVLREFATLVRGGTGAAGAPAAGNGAATPADGAPARPAAPDSVPISPLQQRFWTMAQATGPSTLYNSLTLLDLSGPLSADILTTAFDDVVGHHRVLRSRFHAADETVVLRGRATEDYALARLHLPGLDIAGAERILHDRLNRPFDLETGPLLDAALITAAADRHFLAMAIHHAIFDGTSEELFIADLRTAYEARLAGRTPQWKEDGAGFLRHLATAQSPTADSTAFWVRHLSGAPVLHALPLDGERPERLAPQDGAALHTVLEAGTTALVTDLARRHRTTTFVALNTLVALFVSFLSGEDDVVIGSPVDCRETQDDGRAVGMYVNTVAFRHQLDWNSPVETAVVRAKEFFHDAFAHMAVPFDHVVRELNPPRLAGANPVFQIMLALQPEGSETFPFHTGHGRSVKAATVESKFDLTLNAKIVDGRLHVHWEYASALFSAERIARTADLFESFLRATAGQPQLPPSAHQFTGVTGPAAQGASVALLSGPAVPLTDTTWLDAHARVVAAHGDRPAVRTPQGDSWDHRTLDARADALAVLLHTRGVRPRDLVALTLSRSAESLVAVLAVNKLGAAYVPMDSEHLRRNAADLLDAHGIRFALVEDDDRDRYPVRTVTRSEFPAPAPGVAPPARRPAGTDLCYVIFTSGSTGRPKGVAVTHRALTNYLAHCAGTYLEHGPEDAVVAGPLSFDATVTTTLFALSAGLTLRIVGEGDELPGLLRELGPGTGGPRLFKLTPSHLVALANLGAVQEIRSDRHTFVIGGEELKAGVAAPWYRAFPDGSLFNEYGPTEATVGCVVHRVTGADLARGSVRIGTPICNTTIAVVTRGSLCLPDQRGEIVILGESLARGYLDPGQTEAAFRPVAALDGATGYHSGDLASLTPAGLRYHGRATREIKIRGFRVSLPEIETAIGSVDGVTDCVCEVSPDGRSLRAHVVTDDSLPRTTATGTALRDTLRRQLPAHMVPDTLFLLPELPLTPNGKVDLDRLHRDADARAPMAMAAPSPAGPASVARRLEEVWQEVLGTAEPLPAEVSFFSLGGNSLSTTILLRRINEEFDAGLTLEALYRESTLAGQAELLAAPPVPPPAPDETAAPASFDLTPAQSRLYLLEKLGTGADYVNPMCFRLAPGVDLTLLHRALEAVLERHPLLTARIAEEGERLVLHPGPGTVTDHIAAPRPCADEDEAARQLAEARRESVNVFGGPLFRAGCHPLPDGSALLQMVVHHVVFDGWSERILLEDLAARYAELAGGTARADAPSPLPFGHHAAALARQDAARDTAWWTELLTGAPACHNLPTLDGGRGDRENPAATFHRVLDDTDTATLAETCRMWGATPFHVVHTALALAVCNMSHEDDVVIGVPTANRGDTRHHDTIGLFMETLPLRTRIGGADVTFRELLHANRDMVTAALGRTGFSVEDVVGACAPHRDGSRNPLYQIMLSFNDEGGETFRLGDVLAERFLLPSGPAKLDLIVDAKIIDGALHLFWEYDPGLFAASTVRALAGHVEEWLRWGLAGPDRPLGTFTGGEDRILSATAPERAPARRSAYERFRTAWDGRTGDIAYTERDIRLSAAGLHDRVDALAARLAARGAGRKSVVACLSGQVLDHVVTLLACSRMGAVHVPLDTSNPPERISEILATVDADVVVADDPQAVPAPYPALTTGDDATGLPVPPPCPGGPASPSHIMFTSGSTGRPKGVRLGITSLDAYVDGINAAYGGADAVIAQCGNPAYDVFIEELGLSVLVGNRLAVLPPEERADPAAFAAFVARERVTHLPLPTSYWAFLVSSMSDEDFDRLRDVRVCAVGGEDYPAGAAQTWFRHFPAGPRLFNVYGPTENGPVSLVGEILPGTPPSTLGAPLSEVVCEVRSRFGAPVPVEGRGELVVHGPQLFDGYVGGAAVAAYPTGDVVLRDGTHGLRFVERAGAMMKISGFRVEPGEYTSLLTGVPGIEDLRVTANPERTGVILYALLREGAVSEAEIAGAVARRVRESLPGYMRGYRLRFCREIPLTPNGKADFRALADRSWAAPEPARTPESDGDAVGPRAGVRELWRTVLPGTPVDDHRGFFDHGGTSLTMLRLLTLLNDRFPGCFELIDLYEKPSVDLQARHVHERTRTDRDTAPAAPSARERLARKRRARRETGSGK</sequence>
<dbReference type="RefSeq" id="WP_191845158.1">
    <property type="nucleotide sequence ID" value="NZ_BMUO01000001.1"/>
</dbReference>
<dbReference type="InterPro" id="IPR013217">
    <property type="entry name" value="Methyltransf_12"/>
</dbReference>
<dbReference type="GO" id="GO:0016874">
    <property type="term" value="F:ligase activity"/>
    <property type="evidence" value="ECO:0007669"/>
    <property type="project" value="UniProtKB-KW"/>
</dbReference>
<dbReference type="Gene3D" id="3.30.559.30">
    <property type="entry name" value="Nonribosomal peptide synthetase, condensation domain"/>
    <property type="match status" value="3"/>
</dbReference>
<evidence type="ECO:0000256" key="4">
    <source>
        <dbReference type="ARBA" id="ARBA00022737"/>
    </source>
</evidence>
<proteinExistence type="predicted"/>
<dbReference type="InterPro" id="IPR009081">
    <property type="entry name" value="PP-bd_ACP"/>
</dbReference>
<protein>
    <submittedName>
        <fullName evidence="8">D-alanine--poly(Phosphoribitol) ligase subunit DltA</fullName>
        <ecNumber evidence="8">6.1.1.13</ecNumber>
    </submittedName>
</protein>
<comment type="cofactor">
    <cofactor evidence="1">
        <name>pantetheine 4'-phosphate</name>
        <dbReference type="ChEBI" id="CHEBI:47942"/>
    </cofactor>
</comment>
<dbReference type="Pfam" id="PF00668">
    <property type="entry name" value="Condensation"/>
    <property type="match status" value="3"/>
</dbReference>
<evidence type="ECO:0000313" key="8">
    <source>
        <dbReference type="EMBL" id="MEC7057757.1"/>
    </source>
</evidence>
<feature type="domain" description="Carrier" evidence="7">
    <location>
        <begin position="2534"/>
        <end position="2610"/>
    </location>
</feature>
<evidence type="ECO:0000256" key="5">
    <source>
        <dbReference type="SAM" id="Coils"/>
    </source>
</evidence>
<dbReference type="InterPro" id="IPR020806">
    <property type="entry name" value="PKS_PP-bd"/>
</dbReference>
<organism evidence="8 9">
    <name type="scientific">Streptomyces violaceochromogenes</name>
    <dbReference type="NCBI Taxonomy" id="67377"/>
    <lineage>
        <taxon>Bacteria</taxon>
        <taxon>Bacillati</taxon>
        <taxon>Actinomycetota</taxon>
        <taxon>Actinomycetes</taxon>
        <taxon>Kitasatosporales</taxon>
        <taxon>Streptomycetaceae</taxon>
        <taxon>Streptomyces</taxon>
    </lineage>
</organism>
<dbReference type="SUPFAM" id="SSF53335">
    <property type="entry name" value="S-adenosyl-L-methionine-dependent methyltransferases"/>
    <property type="match status" value="1"/>
</dbReference>
<keyword evidence="5" id="KW-0175">Coiled coil</keyword>
<dbReference type="InterPro" id="IPR023213">
    <property type="entry name" value="CAT-like_dom_sf"/>
</dbReference>
<evidence type="ECO:0000313" key="9">
    <source>
        <dbReference type="Proteomes" id="UP001353952"/>
    </source>
</evidence>
<dbReference type="Gene3D" id="1.10.10.1830">
    <property type="entry name" value="Non-ribosomal peptide synthase, adenylation domain"/>
    <property type="match status" value="1"/>
</dbReference>
<dbReference type="PROSITE" id="PS00455">
    <property type="entry name" value="AMP_BINDING"/>
    <property type="match status" value="2"/>
</dbReference>
<dbReference type="InterPro" id="IPR001242">
    <property type="entry name" value="Condensation_dom"/>
</dbReference>
<feature type="region of interest" description="Disordered" evidence="6">
    <location>
        <begin position="521"/>
        <end position="543"/>
    </location>
</feature>
<dbReference type="InterPro" id="IPR000873">
    <property type="entry name" value="AMP-dep_synth/lig_dom"/>
</dbReference>
<dbReference type="Gene3D" id="3.30.300.30">
    <property type="match status" value="4"/>
</dbReference>
<dbReference type="Proteomes" id="UP001353952">
    <property type="component" value="Unassembled WGS sequence"/>
</dbReference>
<keyword evidence="8" id="KW-0436">Ligase</keyword>
<dbReference type="Gene3D" id="3.30.559.10">
    <property type="entry name" value="Chloramphenicol acetyltransferase-like domain"/>
    <property type="match status" value="3"/>
</dbReference>
<gene>
    <name evidence="8" type="primary">dltA</name>
    <name evidence="8" type="ORF">RFN57_36535</name>
</gene>
<dbReference type="SMART" id="SM00823">
    <property type="entry name" value="PKS_PP"/>
    <property type="match status" value="3"/>
</dbReference>
<keyword evidence="3" id="KW-0597">Phosphoprotein</keyword>
<dbReference type="Pfam" id="PF00550">
    <property type="entry name" value="PP-binding"/>
    <property type="match status" value="3"/>
</dbReference>